<evidence type="ECO:0000313" key="8">
    <source>
        <dbReference type="EMBL" id="EGR29303.1"/>
    </source>
</evidence>
<dbReference type="GO" id="GO:0016020">
    <property type="term" value="C:membrane"/>
    <property type="evidence" value="ECO:0007669"/>
    <property type="project" value="TreeGrafter"/>
</dbReference>
<evidence type="ECO:0000259" key="7">
    <source>
        <dbReference type="PROSITE" id="PS50011"/>
    </source>
</evidence>
<dbReference type="Proteomes" id="UP000008983">
    <property type="component" value="Unassembled WGS sequence"/>
</dbReference>
<dbReference type="GO" id="GO:0005829">
    <property type="term" value="C:cytosol"/>
    <property type="evidence" value="ECO:0007669"/>
    <property type="project" value="TreeGrafter"/>
</dbReference>
<dbReference type="eggNOG" id="KOG0595">
    <property type="taxonomic scope" value="Eukaryota"/>
</dbReference>
<dbReference type="PROSITE" id="PS00108">
    <property type="entry name" value="PROTEIN_KINASE_ST"/>
    <property type="match status" value="1"/>
</dbReference>
<dbReference type="SMART" id="SM00220">
    <property type="entry name" value="S_TKc"/>
    <property type="match status" value="1"/>
</dbReference>
<organism evidence="8 9">
    <name type="scientific">Ichthyophthirius multifiliis</name>
    <name type="common">White spot disease agent</name>
    <name type="synonym">Ich</name>
    <dbReference type="NCBI Taxonomy" id="5932"/>
    <lineage>
        <taxon>Eukaryota</taxon>
        <taxon>Sar</taxon>
        <taxon>Alveolata</taxon>
        <taxon>Ciliophora</taxon>
        <taxon>Intramacronucleata</taxon>
        <taxon>Oligohymenophorea</taxon>
        <taxon>Hymenostomatida</taxon>
        <taxon>Ophryoglenina</taxon>
        <taxon>Ichthyophthirius</taxon>
    </lineage>
</organism>
<evidence type="ECO:0000313" key="9">
    <source>
        <dbReference type="Proteomes" id="UP000008983"/>
    </source>
</evidence>
<dbReference type="PROSITE" id="PS00107">
    <property type="entry name" value="PROTEIN_KINASE_ATP"/>
    <property type="match status" value="1"/>
</dbReference>
<proteinExistence type="predicted"/>
<dbReference type="InParanoid" id="G0QZP7"/>
<dbReference type="InterPro" id="IPR011009">
    <property type="entry name" value="Kinase-like_dom_sf"/>
</dbReference>
<dbReference type="Pfam" id="PF00069">
    <property type="entry name" value="Pkinase"/>
    <property type="match status" value="1"/>
</dbReference>
<protein>
    <submittedName>
        <fullName evidence="8">Protein kinase domain protein</fullName>
        <ecNumber evidence="8">2.7.11.17</ecNumber>
    </submittedName>
</protein>
<evidence type="ECO:0000256" key="3">
    <source>
        <dbReference type="ARBA" id="ARBA00022741"/>
    </source>
</evidence>
<dbReference type="EC" id="2.7.11.17" evidence="8"/>
<dbReference type="GO" id="GO:0000045">
    <property type="term" value="P:autophagosome assembly"/>
    <property type="evidence" value="ECO:0007669"/>
    <property type="project" value="TreeGrafter"/>
</dbReference>
<feature type="binding site" evidence="6">
    <location>
        <position position="37"/>
    </location>
    <ligand>
        <name>ATP</name>
        <dbReference type="ChEBI" id="CHEBI:30616"/>
    </ligand>
</feature>
<dbReference type="STRING" id="857967.G0QZP7"/>
<dbReference type="InterPro" id="IPR045269">
    <property type="entry name" value="Atg1-like"/>
</dbReference>
<gene>
    <name evidence="8" type="ORF">IMG5_158810</name>
</gene>
<dbReference type="InterPro" id="IPR000719">
    <property type="entry name" value="Prot_kinase_dom"/>
</dbReference>
<keyword evidence="9" id="KW-1185">Reference proteome</keyword>
<keyword evidence="3 6" id="KW-0547">Nucleotide-binding</keyword>
<evidence type="ECO:0000256" key="1">
    <source>
        <dbReference type="ARBA" id="ARBA00011245"/>
    </source>
</evidence>
<sequence length="538" mass="63310">MSKVIENYVLLEVIGSGQYGKVYRAKNIKNEQIVAIKVVQLEKFREVPKLHEFTMNEIRTLTKIDNPNCVRFQEMLKTSNNMYLIYEYCNGGTLEQAIHKRKFLSEQESIKIFAQLLNAFKSIIKENILHRDLKPSNILIHNNIIKIADFGFCKSLSHSHDMTATMVGSPIYMAPEVLKGNTYNSKADIWSLGVVFFECLFGYCPYEDQSIGKLITQIDNKELQIPRYINQISKKAEDLLRAMLIVDQKKRVEWHVLYQMTEEKFNINIQAISNQPIAINFQTQLIKKNSSSNLALQTNLRFLVKERNKIQFISNLIANVLEINLTSKVPIIAFMLIKQLNINIDQLKISCNDLKQSTFSKNIEKVELFENSYEFKQFKNIINRELPLIQGVFENFKCEINRFLKQQGNAQEYNQLKNEINTINQVDQTFFQQILFNYINEVQIKANELFQYQMQYGQSNNQFLQLQNETKQTFQHLNEMIDCFLIEEFFDNFIDLNTKFYDQKYFDNIKKYKVEALQELVNHKFDYIKQKVNQIAVS</sequence>
<dbReference type="FunFam" id="1.10.510.10:FF:000571">
    <property type="entry name" value="Maternal embryonic leucine zipper kinase"/>
    <property type="match status" value="1"/>
</dbReference>
<dbReference type="GO" id="GO:0010506">
    <property type="term" value="P:regulation of autophagy"/>
    <property type="evidence" value="ECO:0007669"/>
    <property type="project" value="InterPro"/>
</dbReference>
<dbReference type="InterPro" id="IPR017441">
    <property type="entry name" value="Protein_kinase_ATP_BS"/>
</dbReference>
<dbReference type="InterPro" id="IPR008271">
    <property type="entry name" value="Ser/Thr_kinase_AS"/>
</dbReference>
<dbReference type="GO" id="GO:0005524">
    <property type="term" value="F:ATP binding"/>
    <property type="evidence" value="ECO:0007669"/>
    <property type="project" value="UniProtKB-UniRule"/>
</dbReference>
<dbReference type="OrthoDB" id="436110at2759"/>
<dbReference type="GO" id="GO:0004683">
    <property type="term" value="F:calcium/calmodulin-dependent protein kinase activity"/>
    <property type="evidence" value="ECO:0007669"/>
    <property type="project" value="UniProtKB-EC"/>
</dbReference>
<evidence type="ECO:0000256" key="6">
    <source>
        <dbReference type="PROSITE-ProRule" id="PRU10141"/>
    </source>
</evidence>
<dbReference type="Gene3D" id="1.10.510.10">
    <property type="entry name" value="Transferase(Phosphotransferase) domain 1"/>
    <property type="match status" value="1"/>
</dbReference>
<reference evidence="8 9" key="1">
    <citation type="submission" date="2011-07" db="EMBL/GenBank/DDBJ databases">
        <authorList>
            <person name="Coyne R."/>
            <person name="Brami D."/>
            <person name="Johnson J."/>
            <person name="Hostetler J."/>
            <person name="Hannick L."/>
            <person name="Clark T."/>
            <person name="Cassidy-Hanley D."/>
            <person name="Inman J."/>
        </authorList>
    </citation>
    <scope>NUCLEOTIDE SEQUENCE [LARGE SCALE GENOMIC DNA]</scope>
    <source>
        <strain evidence="8 9">G5</strain>
    </source>
</reference>
<dbReference type="PANTHER" id="PTHR24348">
    <property type="entry name" value="SERINE/THREONINE-PROTEIN KINASE UNC-51-RELATED"/>
    <property type="match status" value="1"/>
</dbReference>
<dbReference type="PROSITE" id="PS50011">
    <property type="entry name" value="PROTEIN_KINASE_DOM"/>
    <property type="match status" value="1"/>
</dbReference>
<feature type="domain" description="Protein kinase" evidence="7">
    <location>
        <begin position="8"/>
        <end position="265"/>
    </location>
</feature>
<keyword evidence="2 8" id="KW-0808">Transferase</keyword>
<dbReference type="GO" id="GO:0000407">
    <property type="term" value="C:phagophore assembly site"/>
    <property type="evidence" value="ECO:0007669"/>
    <property type="project" value="TreeGrafter"/>
</dbReference>
<comment type="subunit">
    <text evidence="1">Monomer.</text>
</comment>
<evidence type="ECO:0000256" key="2">
    <source>
        <dbReference type="ARBA" id="ARBA00022679"/>
    </source>
</evidence>
<accession>G0QZP7</accession>
<keyword evidence="4 8" id="KW-0418">Kinase</keyword>
<dbReference type="FunFam" id="3.30.200.20:FF:000042">
    <property type="entry name" value="Aurora kinase A"/>
    <property type="match status" value="1"/>
</dbReference>
<evidence type="ECO:0000256" key="4">
    <source>
        <dbReference type="ARBA" id="ARBA00022777"/>
    </source>
</evidence>
<evidence type="ECO:0000256" key="5">
    <source>
        <dbReference type="ARBA" id="ARBA00022840"/>
    </source>
</evidence>
<dbReference type="GeneID" id="14905404"/>
<name>G0QZP7_ICHMU</name>
<dbReference type="RefSeq" id="XP_004030539.1">
    <property type="nucleotide sequence ID" value="XM_004030491.1"/>
</dbReference>
<dbReference type="AlphaFoldDB" id="G0QZP7"/>
<dbReference type="EMBL" id="GL984164">
    <property type="protein sequence ID" value="EGR29303.1"/>
    <property type="molecule type" value="Genomic_DNA"/>
</dbReference>
<dbReference type="OMA" id="DRTNMTN"/>
<dbReference type="SUPFAM" id="SSF56112">
    <property type="entry name" value="Protein kinase-like (PK-like)"/>
    <property type="match status" value="1"/>
</dbReference>
<dbReference type="PANTHER" id="PTHR24348:SF22">
    <property type="entry name" value="NON-SPECIFIC SERINE_THREONINE PROTEIN KINASE"/>
    <property type="match status" value="1"/>
</dbReference>
<keyword evidence="5 6" id="KW-0067">ATP-binding</keyword>
<dbReference type="GO" id="GO:0005776">
    <property type="term" value="C:autophagosome"/>
    <property type="evidence" value="ECO:0007669"/>
    <property type="project" value="TreeGrafter"/>
</dbReference>